<evidence type="ECO:0000313" key="2">
    <source>
        <dbReference type="EMBL" id="CAF0820941.1"/>
    </source>
</evidence>
<dbReference type="PROSITE" id="PS50004">
    <property type="entry name" value="C2"/>
    <property type="match status" value="1"/>
</dbReference>
<dbReference type="Proteomes" id="UP000663844">
    <property type="component" value="Unassembled WGS sequence"/>
</dbReference>
<dbReference type="Proteomes" id="UP000663881">
    <property type="component" value="Unassembled WGS sequence"/>
</dbReference>
<dbReference type="SUPFAM" id="SSF49562">
    <property type="entry name" value="C2 domain (Calcium/lipid-binding domain, CaLB)"/>
    <property type="match status" value="1"/>
</dbReference>
<feature type="domain" description="C2" evidence="1">
    <location>
        <begin position="110"/>
        <end position="230"/>
    </location>
</feature>
<dbReference type="EMBL" id="CAJOAZ010000565">
    <property type="protein sequence ID" value="CAF3675507.1"/>
    <property type="molecule type" value="Genomic_DNA"/>
</dbReference>
<dbReference type="EMBL" id="CAJNON010000029">
    <property type="protein sequence ID" value="CAF0820941.1"/>
    <property type="molecule type" value="Genomic_DNA"/>
</dbReference>
<evidence type="ECO:0000313" key="3">
    <source>
        <dbReference type="EMBL" id="CAF0879318.1"/>
    </source>
</evidence>
<name>A0A813Y3K8_9BILA</name>
<dbReference type="InterPro" id="IPR035892">
    <property type="entry name" value="C2_domain_sf"/>
</dbReference>
<dbReference type="Proteomes" id="UP000663891">
    <property type="component" value="Unassembled WGS sequence"/>
</dbReference>
<dbReference type="Proteomes" id="UP000663845">
    <property type="component" value="Unassembled WGS sequence"/>
</dbReference>
<dbReference type="Gene3D" id="2.60.40.150">
    <property type="entry name" value="C2 domain"/>
    <property type="match status" value="1"/>
</dbReference>
<sequence length="239" mass="27345">MTINICEETEFKEPNVSNMQGLENDEPIPRGKPNETINFDTRRHSINLEPQLSGAIVIEKSDLCRLQDEDFRSRIAANKSGEHSIVDEYVNVERHQSVSEYDPVVHPDSKTGRLHLSIRYDDERSKLIVHILNAEGLIRPEQIHSPEMCLTFSLTGLPDHTEKHTRIVVDNAAISWKEPLTFCITFESMTKKTLYILASNKTDPEAIQDRELSIQLNDLGSQGEEINEWFDLQFVQSSN</sequence>
<accession>A0A813Y3K8</accession>
<evidence type="ECO:0000313" key="5">
    <source>
        <dbReference type="EMBL" id="CAF3675507.1"/>
    </source>
</evidence>
<proteinExistence type="predicted"/>
<evidence type="ECO:0000313" key="6">
    <source>
        <dbReference type="Proteomes" id="UP000663845"/>
    </source>
</evidence>
<gene>
    <name evidence="3" type="ORF">JYZ213_LOCUS9399</name>
    <name evidence="4" type="ORF">OKA104_LOCUS6655</name>
    <name evidence="5" type="ORF">OXD698_LOCUS10551</name>
    <name evidence="2" type="ORF">VCS650_LOCUS5070</name>
</gene>
<dbReference type="EMBL" id="CAJNOG010000066">
    <property type="protein sequence ID" value="CAF0879318.1"/>
    <property type="molecule type" value="Genomic_DNA"/>
</dbReference>
<evidence type="ECO:0000313" key="4">
    <source>
        <dbReference type="EMBL" id="CAF3601790.1"/>
    </source>
</evidence>
<comment type="caution">
    <text evidence="3">The sequence shown here is derived from an EMBL/GenBank/DDBJ whole genome shotgun (WGS) entry which is preliminary data.</text>
</comment>
<evidence type="ECO:0000259" key="1">
    <source>
        <dbReference type="PROSITE" id="PS50004"/>
    </source>
</evidence>
<organism evidence="3 6">
    <name type="scientific">Adineta steineri</name>
    <dbReference type="NCBI Taxonomy" id="433720"/>
    <lineage>
        <taxon>Eukaryota</taxon>
        <taxon>Metazoa</taxon>
        <taxon>Spiralia</taxon>
        <taxon>Gnathifera</taxon>
        <taxon>Rotifera</taxon>
        <taxon>Eurotatoria</taxon>
        <taxon>Bdelloidea</taxon>
        <taxon>Adinetida</taxon>
        <taxon>Adinetidae</taxon>
        <taxon>Adineta</taxon>
    </lineage>
</organism>
<dbReference type="InterPro" id="IPR000008">
    <property type="entry name" value="C2_dom"/>
</dbReference>
<protein>
    <recommendedName>
        <fullName evidence="1">C2 domain-containing protein</fullName>
    </recommendedName>
</protein>
<dbReference type="OrthoDB" id="10017887at2759"/>
<dbReference type="AlphaFoldDB" id="A0A813Y3K8"/>
<dbReference type="EMBL" id="CAJOAY010000247">
    <property type="protein sequence ID" value="CAF3601790.1"/>
    <property type="molecule type" value="Genomic_DNA"/>
</dbReference>
<reference evidence="3" key="1">
    <citation type="submission" date="2021-02" db="EMBL/GenBank/DDBJ databases">
        <authorList>
            <person name="Nowell W R."/>
        </authorList>
    </citation>
    <scope>NUCLEOTIDE SEQUENCE</scope>
</reference>